<evidence type="ECO:0000256" key="8">
    <source>
        <dbReference type="SAM" id="Phobius"/>
    </source>
</evidence>
<dbReference type="PANTHER" id="PTHR28681:SF1">
    <property type="entry name" value="TRANSMEMBRANE PROTEIN 196"/>
    <property type="match status" value="1"/>
</dbReference>
<keyword evidence="4 8" id="KW-0812">Transmembrane</keyword>
<evidence type="ECO:0000256" key="3">
    <source>
        <dbReference type="ARBA" id="ARBA00022490"/>
    </source>
</evidence>
<keyword evidence="11" id="KW-1185">Reference proteome</keyword>
<evidence type="ECO:0000256" key="9">
    <source>
        <dbReference type="SAM" id="SignalP"/>
    </source>
</evidence>
<name>A0A9Q0EMS9_9TELE</name>
<dbReference type="EMBL" id="JANIIK010000039">
    <property type="protein sequence ID" value="KAJ3609233.1"/>
    <property type="molecule type" value="Genomic_DNA"/>
</dbReference>
<organism evidence="10 11">
    <name type="scientific">Muraenolepis orangiensis</name>
    <name type="common">Patagonian moray cod</name>
    <dbReference type="NCBI Taxonomy" id="630683"/>
    <lineage>
        <taxon>Eukaryota</taxon>
        <taxon>Metazoa</taxon>
        <taxon>Chordata</taxon>
        <taxon>Craniata</taxon>
        <taxon>Vertebrata</taxon>
        <taxon>Euteleostomi</taxon>
        <taxon>Actinopterygii</taxon>
        <taxon>Neopterygii</taxon>
        <taxon>Teleostei</taxon>
        <taxon>Neoteleostei</taxon>
        <taxon>Acanthomorphata</taxon>
        <taxon>Zeiogadaria</taxon>
        <taxon>Gadariae</taxon>
        <taxon>Gadiformes</taxon>
        <taxon>Muraenolepidoidei</taxon>
        <taxon>Muraenolepididae</taxon>
        <taxon>Muraenolepis</taxon>
    </lineage>
</organism>
<dbReference type="GO" id="GO:0016020">
    <property type="term" value="C:membrane"/>
    <property type="evidence" value="ECO:0007669"/>
    <property type="project" value="UniProtKB-SubCell"/>
</dbReference>
<evidence type="ECO:0000256" key="5">
    <source>
        <dbReference type="ARBA" id="ARBA00022989"/>
    </source>
</evidence>
<dbReference type="Proteomes" id="UP001148018">
    <property type="component" value="Unassembled WGS sequence"/>
</dbReference>
<dbReference type="GO" id="GO:0005737">
    <property type="term" value="C:cytoplasm"/>
    <property type="evidence" value="ECO:0007669"/>
    <property type="project" value="UniProtKB-SubCell"/>
</dbReference>
<feature type="signal peptide" evidence="9">
    <location>
        <begin position="1"/>
        <end position="19"/>
    </location>
</feature>
<keyword evidence="6 8" id="KW-0472">Membrane</keyword>
<evidence type="ECO:0000256" key="1">
    <source>
        <dbReference type="ARBA" id="ARBA00004141"/>
    </source>
</evidence>
<evidence type="ECO:0000313" key="11">
    <source>
        <dbReference type="Proteomes" id="UP001148018"/>
    </source>
</evidence>
<comment type="caution">
    <text evidence="10">The sequence shown here is derived from an EMBL/GenBank/DDBJ whole genome shotgun (WGS) entry which is preliminary data.</text>
</comment>
<proteinExistence type="predicted"/>
<keyword evidence="5 8" id="KW-1133">Transmembrane helix</keyword>
<evidence type="ECO:0000256" key="2">
    <source>
        <dbReference type="ARBA" id="ARBA00004496"/>
    </source>
</evidence>
<protein>
    <recommendedName>
        <fullName evidence="7">Transmembrane protein 196</fullName>
    </recommendedName>
</protein>
<feature type="transmembrane region" description="Helical" evidence="8">
    <location>
        <begin position="48"/>
        <end position="67"/>
    </location>
</feature>
<dbReference type="AlphaFoldDB" id="A0A9Q0EMS9"/>
<gene>
    <name evidence="10" type="ORF">NHX12_023757</name>
</gene>
<dbReference type="InterPro" id="IPR037661">
    <property type="entry name" value="TMEM196"/>
</dbReference>
<evidence type="ECO:0000313" key="10">
    <source>
        <dbReference type="EMBL" id="KAJ3609233.1"/>
    </source>
</evidence>
<keyword evidence="3" id="KW-0963">Cytoplasm</keyword>
<accession>A0A9Q0EMS9</accession>
<keyword evidence="9" id="KW-0732">Signal</keyword>
<reference evidence="10" key="1">
    <citation type="submission" date="2022-07" db="EMBL/GenBank/DDBJ databases">
        <title>Chromosome-level genome of Muraenolepis orangiensis.</title>
        <authorList>
            <person name="Kim J."/>
        </authorList>
    </citation>
    <scope>NUCLEOTIDE SEQUENCE</scope>
    <source>
        <strain evidence="10">KU_S4_2022</strain>
        <tissue evidence="10">Muscle</tissue>
    </source>
</reference>
<feature type="chain" id="PRO_5040468571" description="Transmembrane protein 196" evidence="9">
    <location>
        <begin position="20"/>
        <end position="97"/>
    </location>
</feature>
<evidence type="ECO:0000256" key="6">
    <source>
        <dbReference type="ARBA" id="ARBA00023136"/>
    </source>
</evidence>
<evidence type="ECO:0000256" key="7">
    <source>
        <dbReference type="ARBA" id="ARBA00044525"/>
    </source>
</evidence>
<dbReference type="PANTHER" id="PTHR28681">
    <property type="entry name" value="TRANSMEMBRANE PROTEIN 196"/>
    <property type="match status" value="1"/>
</dbReference>
<dbReference type="OrthoDB" id="10016951at2759"/>
<comment type="subcellular location">
    <subcellularLocation>
        <location evidence="2">Cytoplasm</location>
    </subcellularLocation>
    <subcellularLocation>
        <location evidence="1">Membrane</location>
        <topology evidence="1">Multi-pass membrane protein</topology>
    </subcellularLocation>
</comment>
<sequence length="97" mass="10097">MCSSRTVLWSLLLLSAVEAGLGVASMALGAVGLSGMRADAKPQQGDASPVWSGLCFLLCGGCGLLCARRRTGLIVSKHRGSIPHLMDCFGLQIGKEH</sequence>
<evidence type="ECO:0000256" key="4">
    <source>
        <dbReference type="ARBA" id="ARBA00022692"/>
    </source>
</evidence>